<dbReference type="CDD" id="cd07067">
    <property type="entry name" value="HP_PGM_like"/>
    <property type="match status" value="1"/>
</dbReference>
<gene>
    <name evidence="7" type="ORF">B5M09_002620</name>
    <name evidence="6" type="ORF">H257_12391</name>
</gene>
<dbReference type="Proteomes" id="UP000284702">
    <property type="component" value="Unassembled WGS sequence"/>
</dbReference>
<dbReference type="Gene3D" id="3.40.50.1240">
    <property type="entry name" value="Phosphoglycerate mutase-like"/>
    <property type="match status" value="1"/>
</dbReference>
<dbReference type="PANTHER" id="PTHR20935">
    <property type="entry name" value="PHOSPHOGLYCERATE MUTASE-RELATED"/>
    <property type="match status" value="1"/>
</dbReference>
<evidence type="ECO:0000313" key="8">
    <source>
        <dbReference type="Proteomes" id="UP000284702"/>
    </source>
</evidence>
<feature type="compositionally biased region" description="Polar residues" evidence="5">
    <location>
        <begin position="191"/>
        <end position="200"/>
    </location>
</feature>
<dbReference type="GO" id="GO:0090141">
    <property type="term" value="P:positive regulation of mitochondrial fission"/>
    <property type="evidence" value="ECO:0007669"/>
    <property type="project" value="TreeGrafter"/>
</dbReference>
<sequence>MSHRNRFLHFKADTVADTLMWLDAFAAIGTPPHAPKKRRVHDTAAGVPTHATSATQTAATHTLPTTTTACRSLSPPSSLSSNTYVVTLPSLPPAKVLHIVLVRHGHYVNAHSKHARDSDQVLSHIGRRQAEWAGRHLHHQLVAASSSRHDLVLVHSDMERAVETAGIIGDFFPDCSRTPSPLLREGWPGAPSSNRPSAVQNEFDDAPPHDAKERGEQGGRGVSGAAFTSSPSPEAQAIEDRRLDRAFQATFMVQASMATSSTSSTSTTLEDEAATVGPTCRVVVCHANVIRYFLCRAMGIVAAGVWGAFEINHCSITRIDVSSTGACKILAVNECGHLPGTLVTSSEDHL</sequence>
<dbReference type="EMBL" id="KI913153">
    <property type="protein sequence ID" value="ETV72642.1"/>
    <property type="molecule type" value="Genomic_DNA"/>
</dbReference>
<evidence type="ECO:0000313" key="7">
    <source>
        <dbReference type="EMBL" id="RQM30353.1"/>
    </source>
</evidence>
<proteinExistence type="inferred from homology"/>
<keyword evidence="2" id="KW-0378">Hydrolase</keyword>
<reference evidence="7 8" key="2">
    <citation type="submission" date="2018-07" db="EMBL/GenBank/DDBJ databases">
        <title>Annotation of Aphanomyces astaci genome assembly.</title>
        <authorList>
            <person name="Studholme D.J."/>
        </authorList>
    </citation>
    <scope>NUCLEOTIDE SEQUENCE [LARGE SCALE GENOMIC DNA]</scope>
    <source>
        <strain evidence="7">Pc</strain>
    </source>
</reference>
<dbReference type="GO" id="GO:0004722">
    <property type="term" value="F:protein serine/threonine phosphatase activity"/>
    <property type="evidence" value="ECO:0007669"/>
    <property type="project" value="TreeGrafter"/>
</dbReference>
<dbReference type="AlphaFoldDB" id="W4FYV6"/>
<dbReference type="GO" id="GO:0005739">
    <property type="term" value="C:mitochondrion"/>
    <property type="evidence" value="ECO:0007669"/>
    <property type="project" value="TreeGrafter"/>
</dbReference>
<dbReference type="STRING" id="112090.W4FYV6"/>
<dbReference type="EMBL" id="MZMZ02000826">
    <property type="protein sequence ID" value="RQM30353.1"/>
    <property type="molecule type" value="Genomic_DNA"/>
</dbReference>
<dbReference type="SUPFAM" id="SSF53254">
    <property type="entry name" value="Phosphoglycerate mutase-like"/>
    <property type="match status" value="1"/>
</dbReference>
<reference evidence="6" key="1">
    <citation type="submission" date="2013-12" db="EMBL/GenBank/DDBJ databases">
        <title>The Genome Sequence of Aphanomyces astaci APO3.</title>
        <authorList>
            <consortium name="The Broad Institute Genomics Platform"/>
            <person name="Russ C."/>
            <person name="Tyler B."/>
            <person name="van West P."/>
            <person name="Dieguez-Uribeondo J."/>
            <person name="Young S.K."/>
            <person name="Zeng Q."/>
            <person name="Gargeya S."/>
            <person name="Fitzgerald M."/>
            <person name="Abouelleil A."/>
            <person name="Alvarado L."/>
            <person name="Chapman S.B."/>
            <person name="Gainer-Dewar J."/>
            <person name="Goldberg J."/>
            <person name="Griggs A."/>
            <person name="Gujja S."/>
            <person name="Hansen M."/>
            <person name="Howarth C."/>
            <person name="Imamovic A."/>
            <person name="Ireland A."/>
            <person name="Larimer J."/>
            <person name="McCowan C."/>
            <person name="Murphy C."/>
            <person name="Pearson M."/>
            <person name="Poon T.W."/>
            <person name="Priest M."/>
            <person name="Roberts A."/>
            <person name="Saif S."/>
            <person name="Shea T."/>
            <person name="Sykes S."/>
            <person name="Wortman J."/>
            <person name="Nusbaum C."/>
            <person name="Birren B."/>
        </authorList>
    </citation>
    <scope>NUCLEOTIDE SEQUENCE [LARGE SCALE GENOMIC DNA]</scope>
    <source>
        <strain evidence="6">APO3</strain>
    </source>
</reference>
<evidence type="ECO:0000313" key="6">
    <source>
        <dbReference type="EMBL" id="ETV72642.1"/>
    </source>
</evidence>
<keyword evidence="8" id="KW-1185">Reference proteome</keyword>
<dbReference type="OrthoDB" id="2118094at2759"/>
<accession>W4FYV6</accession>
<dbReference type="Pfam" id="PF00300">
    <property type="entry name" value="His_Phos_1"/>
    <property type="match status" value="1"/>
</dbReference>
<evidence type="ECO:0000256" key="3">
    <source>
        <dbReference type="ARBA" id="ARBA00039765"/>
    </source>
</evidence>
<feature type="region of interest" description="Disordered" evidence="5">
    <location>
        <begin position="182"/>
        <end position="235"/>
    </location>
</feature>
<evidence type="ECO:0000256" key="5">
    <source>
        <dbReference type="SAM" id="MobiDB-lite"/>
    </source>
</evidence>
<name>W4FYV6_APHAT</name>
<dbReference type="PANTHER" id="PTHR20935:SF0">
    <property type="entry name" value="SERINE_THREONINE-PROTEIN PHOSPHATASE PGAM5, MITOCHONDRIAL"/>
    <property type="match status" value="1"/>
</dbReference>
<evidence type="ECO:0000256" key="2">
    <source>
        <dbReference type="ARBA" id="ARBA00022801"/>
    </source>
</evidence>
<dbReference type="GeneID" id="20814387"/>
<feature type="compositionally biased region" description="Basic and acidic residues" evidence="5">
    <location>
        <begin position="206"/>
        <end position="217"/>
    </location>
</feature>
<dbReference type="VEuPathDB" id="FungiDB:H257_12391"/>
<dbReference type="RefSeq" id="XP_009837870.1">
    <property type="nucleotide sequence ID" value="XM_009839568.1"/>
</dbReference>
<evidence type="ECO:0000256" key="1">
    <source>
        <dbReference type="ARBA" id="ARBA00006717"/>
    </source>
</evidence>
<evidence type="ECO:0000256" key="4">
    <source>
        <dbReference type="ARBA" id="ARBA00040722"/>
    </source>
</evidence>
<comment type="similarity">
    <text evidence="1">Belongs to the phosphoglycerate mutase family. BPG-dependent PGAM subfamily.</text>
</comment>
<dbReference type="InterPro" id="IPR029033">
    <property type="entry name" value="His_PPase_superfam"/>
</dbReference>
<dbReference type="InterPro" id="IPR013078">
    <property type="entry name" value="His_Pase_superF_clade-1"/>
</dbReference>
<protein>
    <recommendedName>
        <fullName evidence="3">Serine/threonine-protein phosphatase PGAM5, mitochondrial</fullName>
    </recommendedName>
    <alternativeName>
        <fullName evidence="4">Serine/threonine-protein phosphatase Pgam5, mitochondrial</fullName>
    </alternativeName>
</protein>
<organism evidence="6">
    <name type="scientific">Aphanomyces astaci</name>
    <name type="common">Crayfish plague agent</name>
    <dbReference type="NCBI Taxonomy" id="112090"/>
    <lineage>
        <taxon>Eukaryota</taxon>
        <taxon>Sar</taxon>
        <taxon>Stramenopiles</taxon>
        <taxon>Oomycota</taxon>
        <taxon>Saprolegniomycetes</taxon>
        <taxon>Saprolegniales</taxon>
        <taxon>Verrucalvaceae</taxon>
        <taxon>Aphanomyces</taxon>
    </lineage>
</organism>
<dbReference type="SMART" id="SM00855">
    <property type="entry name" value="PGAM"/>
    <property type="match status" value="1"/>
</dbReference>
<dbReference type="InterPro" id="IPR051021">
    <property type="entry name" value="Mito_Ser/Thr_phosphatase"/>
</dbReference>